<proteinExistence type="predicted"/>
<accession>A0A7W6MWZ7</accession>
<keyword evidence="1" id="KW-0812">Transmembrane</keyword>
<dbReference type="SUPFAM" id="SSF49464">
    <property type="entry name" value="Carboxypeptidase regulatory domain-like"/>
    <property type="match status" value="1"/>
</dbReference>
<dbReference type="Proteomes" id="UP000546007">
    <property type="component" value="Unassembled WGS sequence"/>
</dbReference>
<keyword evidence="3" id="KW-1185">Reference proteome</keyword>
<feature type="transmembrane region" description="Helical" evidence="1">
    <location>
        <begin position="61"/>
        <end position="78"/>
    </location>
</feature>
<dbReference type="SUPFAM" id="SSF56935">
    <property type="entry name" value="Porins"/>
    <property type="match status" value="1"/>
</dbReference>
<dbReference type="EMBL" id="JACIES010000001">
    <property type="protein sequence ID" value="MBB4024484.1"/>
    <property type="molecule type" value="Genomic_DNA"/>
</dbReference>
<dbReference type="AlphaFoldDB" id="A0A7W6MWZ7"/>
<comment type="caution">
    <text evidence="2">The sequence shown here is derived from an EMBL/GenBank/DDBJ whole genome shotgun (WGS) entry which is preliminary data.</text>
</comment>
<reference evidence="2 3" key="1">
    <citation type="submission" date="2020-08" db="EMBL/GenBank/DDBJ databases">
        <title>Genomic Encyclopedia of Type Strains, Phase IV (KMG-IV): sequencing the most valuable type-strain genomes for metagenomic binning, comparative biology and taxonomic classification.</title>
        <authorList>
            <person name="Goeker M."/>
        </authorList>
    </citation>
    <scope>NUCLEOTIDE SEQUENCE [LARGE SCALE GENOMIC DNA]</scope>
    <source>
        <strain evidence="2 3">DSM 105721</strain>
    </source>
</reference>
<name>A0A7W6MWZ7_9BACT</name>
<dbReference type="InterPro" id="IPR008969">
    <property type="entry name" value="CarboxyPept-like_regulatory"/>
</dbReference>
<gene>
    <name evidence="2" type="ORF">GGR14_000245</name>
</gene>
<dbReference type="Pfam" id="PF13715">
    <property type="entry name" value="CarbopepD_reg_2"/>
    <property type="match status" value="1"/>
</dbReference>
<evidence type="ECO:0000313" key="3">
    <source>
        <dbReference type="Proteomes" id="UP000546007"/>
    </source>
</evidence>
<evidence type="ECO:0008006" key="4">
    <source>
        <dbReference type="Google" id="ProtNLM"/>
    </source>
</evidence>
<dbReference type="Gene3D" id="2.60.40.1120">
    <property type="entry name" value="Carboxypeptidase-like, regulatory domain"/>
    <property type="match status" value="1"/>
</dbReference>
<keyword evidence="1" id="KW-0472">Membrane</keyword>
<keyword evidence="1" id="KW-1133">Transmembrane helix</keyword>
<protein>
    <recommendedName>
        <fullName evidence="4">Prevent-host-death protein</fullName>
    </recommendedName>
</protein>
<evidence type="ECO:0000313" key="2">
    <source>
        <dbReference type="EMBL" id="MBB4024484.1"/>
    </source>
</evidence>
<evidence type="ECO:0000256" key="1">
    <source>
        <dbReference type="SAM" id="Phobius"/>
    </source>
</evidence>
<organism evidence="2 3">
    <name type="scientific">Butyricimonas faecihominis</name>
    <dbReference type="NCBI Taxonomy" id="1472416"/>
    <lineage>
        <taxon>Bacteria</taxon>
        <taxon>Pseudomonadati</taxon>
        <taxon>Bacteroidota</taxon>
        <taxon>Bacteroidia</taxon>
        <taxon>Bacteroidales</taxon>
        <taxon>Odoribacteraceae</taxon>
        <taxon>Butyricimonas</taxon>
    </lineage>
</organism>
<sequence length="843" mass="94879">MNKTEIITEVSRMTSVSVADCEKVLDAFEEVLGGELNRKGWKNGIFDVIFKIMSKIKSKKRVIGIYFFLFMLSVNVWGQKEGRVLTQSVRGRVIDAASGYPVAYVSVYLMGKTEIGGVTDSLGRFVIKNVPIGRHDIQVSFVGYEPTIFREILVTSSKEVYLTIPLKESIKELDEVMVRPQLNKEQPLNKMVTTGARMLSVEEASRYAGGMDDPARLVSSFAGISPSMSTNGISIHGNAPHLLQWKLEDVEIPNPNHFADLSILGGGILSGLSSLVLGNSDFFTGAFPAEYDNAVSGVFDMKLRNGNNQKIENTFQIGLLGIDFASEGPLTRKHNSSYIFNYRYSTTGLLGDIGAVDIDGTLDYQDLNFKLSLPTRKAGVFSIWGTALIDKSKGDFEENTDKWESIGDMMKSSTKQYMGAGGISHRYFFNNETQLKTTLAVTYFKHEGTMTSYDWNLNSAPFLDLNRSNTNLIFTTAITRKFSAKFTNKTGITYTKMYYDMDMDLAPHQMHPMELISQGKGNTDLISGYTSSSIGISEQVTLNVGVNAQVLTLNNSWALEPRAGIKWQFSPKSSFALAYGVHSRMEKMDVYFVKTQGTGDRSVNKDLGFTRAHHVMLSYGFKISDNMNMKIEPYFQQLYDVPVIADSSYSVLNRRDFYVENALVNRGKGRNIGVDITLERYLNKGLYYMVTASIFDSKYYGGDRKWRNTLYNRNFIVNVLGGKEWMVGRDRQNMFSVNFKITLQGGDRYAPVDEVATLLDPDREVQYDETKAFSKQFSPMFITNFSVGYKINRKKVSHEFSIKSLNTTGCEEYYGHEYNFKTDKIKPIRGATSLPNVSYKLEF</sequence>